<proteinExistence type="predicted"/>
<feature type="compositionally biased region" description="Acidic residues" evidence="5">
    <location>
        <begin position="32"/>
        <end position="44"/>
    </location>
</feature>
<dbReference type="GeneTree" id="ENSGT00940000156497"/>
<feature type="region of interest" description="Disordered" evidence="5">
    <location>
        <begin position="247"/>
        <end position="339"/>
    </location>
</feature>
<dbReference type="GO" id="GO:0004672">
    <property type="term" value="F:protein kinase activity"/>
    <property type="evidence" value="ECO:0007669"/>
    <property type="project" value="InterPro"/>
</dbReference>
<dbReference type="Gene3D" id="3.30.200.20">
    <property type="entry name" value="Phosphorylase Kinase, domain 1"/>
    <property type="match status" value="1"/>
</dbReference>
<feature type="compositionally biased region" description="Basic residues" evidence="5">
    <location>
        <begin position="136"/>
        <end position="148"/>
    </location>
</feature>
<dbReference type="KEGG" id="gmh:115531538"/>
<gene>
    <name evidence="7" type="primary">LOC115531538</name>
</gene>
<feature type="compositionally biased region" description="Gly residues" evidence="5">
    <location>
        <begin position="272"/>
        <end position="284"/>
    </location>
</feature>
<reference evidence="7" key="1">
    <citation type="submission" date="2025-08" db="UniProtKB">
        <authorList>
            <consortium name="Ensembl"/>
        </authorList>
    </citation>
    <scope>IDENTIFICATION</scope>
</reference>
<evidence type="ECO:0000256" key="2">
    <source>
        <dbReference type="ARBA" id="ARBA00022741"/>
    </source>
</evidence>
<dbReference type="PROSITE" id="PS00108">
    <property type="entry name" value="PROTEIN_KINASE_ST"/>
    <property type="match status" value="1"/>
</dbReference>
<keyword evidence="1" id="KW-0808">Transferase</keyword>
<reference evidence="7" key="2">
    <citation type="submission" date="2025-09" db="UniProtKB">
        <authorList>
            <consortium name="Ensembl"/>
        </authorList>
    </citation>
    <scope>IDENTIFICATION</scope>
</reference>
<dbReference type="PANTHER" id="PTHR48016">
    <property type="entry name" value="MAP KINASE KINASE KINASE SSK2-RELATED-RELATED"/>
    <property type="match status" value="1"/>
</dbReference>
<feature type="domain" description="Protein kinase" evidence="6">
    <location>
        <begin position="433"/>
        <end position="687"/>
    </location>
</feature>
<organism evidence="7 8">
    <name type="scientific">Gadus morhua</name>
    <name type="common">Atlantic cod</name>
    <dbReference type="NCBI Taxonomy" id="8049"/>
    <lineage>
        <taxon>Eukaryota</taxon>
        <taxon>Metazoa</taxon>
        <taxon>Chordata</taxon>
        <taxon>Craniata</taxon>
        <taxon>Vertebrata</taxon>
        <taxon>Euteleostomi</taxon>
        <taxon>Actinopterygii</taxon>
        <taxon>Neopterygii</taxon>
        <taxon>Teleostei</taxon>
        <taxon>Neoteleostei</taxon>
        <taxon>Acanthomorphata</taxon>
        <taxon>Zeiogadaria</taxon>
        <taxon>Gadariae</taxon>
        <taxon>Gadiformes</taxon>
        <taxon>Gadoidei</taxon>
        <taxon>Gadidae</taxon>
        <taxon>Gadus</taxon>
    </lineage>
</organism>
<dbReference type="GO" id="GO:0005524">
    <property type="term" value="F:ATP binding"/>
    <property type="evidence" value="ECO:0007669"/>
    <property type="project" value="UniProtKB-KW"/>
</dbReference>
<feature type="region of interest" description="Disordered" evidence="5">
    <location>
        <begin position="122"/>
        <end position="148"/>
    </location>
</feature>
<dbReference type="SMART" id="SM00220">
    <property type="entry name" value="S_TKc"/>
    <property type="match status" value="1"/>
</dbReference>
<dbReference type="SUPFAM" id="SSF56112">
    <property type="entry name" value="Protein kinase-like (PK-like)"/>
    <property type="match status" value="1"/>
</dbReference>
<keyword evidence="8" id="KW-1185">Reference proteome</keyword>
<evidence type="ECO:0000256" key="1">
    <source>
        <dbReference type="ARBA" id="ARBA00022679"/>
    </source>
</evidence>
<feature type="compositionally biased region" description="Acidic residues" evidence="5">
    <location>
        <begin position="731"/>
        <end position="749"/>
    </location>
</feature>
<dbReference type="Gene3D" id="1.10.510.10">
    <property type="entry name" value="Transferase(Phosphotransferase) domain 1"/>
    <property type="match status" value="1"/>
</dbReference>
<dbReference type="GO" id="GO:0007249">
    <property type="term" value="P:canonical NF-kappaB signal transduction"/>
    <property type="evidence" value="ECO:0007669"/>
    <property type="project" value="TreeGrafter"/>
</dbReference>
<evidence type="ECO:0000256" key="4">
    <source>
        <dbReference type="ARBA" id="ARBA00022840"/>
    </source>
</evidence>
<feature type="region of interest" description="Disordered" evidence="5">
    <location>
        <begin position="688"/>
        <end position="711"/>
    </location>
</feature>
<dbReference type="InterPro" id="IPR050538">
    <property type="entry name" value="MAP_kinase_kinase_kinase"/>
</dbReference>
<feature type="region of interest" description="Disordered" evidence="5">
    <location>
        <begin position="793"/>
        <end position="815"/>
    </location>
</feature>
<dbReference type="OrthoDB" id="5836549at2759"/>
<dbReference type="PROSITE" id="PS50011">
    <property type="entry name" value="PROTEIN_KINASE_DOM"/>
    <property type="match status" value="1"/>
</dbReference>
<dbReference type="RefSeq" id="XP_030196744.1">
    <property type="nucleotide sequence ID" value="XM_030340884.1"/>
</dbReference>
<dbReference type="InterPro" id="IPR008271">
    <property type="entry name" value="Ser/Thr_kinase_AS"/>
</dbReference>
<dbReference type="PANTHER" id="PTHR48016:SF9">
    <property type="entry name" value="MITOGEN-ACTIVATED PROTEIN KINASE KINASE KINASE 14"/>
    <property type="match status" value="1"/>
</dbReference>
<evidence type="ECO:0000256" key="5">
    <source>
        <dbReference type="SAM" id="MobiDB-lite"/>
    </source>
</evidence>
<dbReference type="Pfam" id="PF00069">
    <property type="entry name" value="Pkinase"/>
    <property type="match status" value="1"/>
</dbReference>
<dbReference type="Proteomes" id="UP000694546">
    <property type="component" value="Chromosome 18"/>
</dbReference>
<dbReference type="OMA" id="APAMYWV"/>
<name>A0A8C5B927_GADMO</name>
<feature type="region of interest" description="Disordered" evidence="5">
    <location>
        <begin position="21"/>
        <end position="47"/>
    </location>
</feature>
<protein>
    <submittedName>
        <fullName evidence="7">Mitogen-activated protein kinase kinase kinase 14b</fullName>
    </submittedName>
</protein>
<dbReference type="InterPro" id="IPR000719">
    <property type="entry name" value="Prot_kinase_dom"/>
</dbReference>
<dbReference type="AlphaFoldDB" id="A0A8C5B927"/>
<keyword evidence="3" id="KW-0418">Kinase</keyword>
<feature type="compositionally biased region" description="Low complexity" evidence="5">
    <location>
        <begin position="292"/>
        <end position="304"/>
    </location>
</feature>
<feature type="compositionally biased region" description="Acidic residues" evidence="5">
    <location>
        <begin position="795"/>
        <end position="810"/>
    </location>
</feature>
<evidence type="ECO:0000256" key="3">
    <source>
        <dbReference type="ARBA" id="ARBA00022777"/>
    </source>
</evidence>
<feature type="region of interest" description="Disordered" evidence="5">
    <location>
        <begin position="729"/>
        <end position="759"/>
    </location>
</feature>
<dbReference type="InterPro" id="IPR011009">
    <property type="entry name" value="Kinase-like_dom_sf"/>
</dbReference>
<feature type="compositionally biased region" description="Low complexity" evidence="5">
    <location>
        <begin position="691"/>
        <end position="705"/>
    </location>
</feature>
<feature type="region of interest" description="Disordered" evidence="5">
    <location>
        <begin position="839"/>
        <end position="867"/>
    </location>
</feature>
<accession>A0A8C5B927</accession>
<dbReference type="GeneID" id="115531538"/>
<evidence type="ECO:0000259" key="6">
    <source>
        <dbReference type="PROSITE" id="PS50011"/>
    </source>
</evidence>
<keyword evidence="4" id="KW-0067">ATP-binding</keyword>
<sequence>MAIPRLFNSYSPFLVVERGSGRTFLEKQEGPAGEEGEGPNEEEGSLLARAIRPQLSRALERGTAQDMTSEWPGALQKNPYVSIVAQAEGEGLQEFSPSSTEPMFPRALVLSEQRPVPVRKHAPLSESDGEACPPAHQRHPCRKPRRKPWRRRSLVENHQEPPIIQGLWVQEIDWLRPRPGHGTASPAADPTWTPSLPCGIIPPPPQFTDRVVVAAAAAHHRCHGDDAATSGDDGYRAAVRLKRLTLEEEEEEDAEHTGGQNNSVDPDSALGPRGGGGGGGGGGSESACAPTASGESASWASWSSDEPEAEFTSSSWSRGSDSSGGGSVPDCSDRSENPGGSGNAGCMCASVAVGSQCTCAAEVGGGVGEGLLAELRGKVTRAESRFIWPFFKEREKQQPMHECTDADEQANEGILLHDLLQPAGWMYREGLEYDSLRHIQNGSYGDVVCIQDRRTGFQCAAKRVAQRHFSSEELSTWSALDSPHVVRLLGAVSEGPNVVLFMDLKPGCLAQVLKERVKLPEDLALHYLRQVLWALEHLHRRLILHLDIKADNVLLSADGRNTFLCDFGLSERCDQNGKSTRTYRGPAFPGTETHMAPEVAGGDQRCCKADVWSSCCMLLHMLNGCPPWVRYYAPPLCLKISSEPPPLWEVPSRCNHFTARLLRAGLRKDPGRRASARELRRKTTKALRAVGGLNPSSLPGSGPLPTEAPPPQAPMCWISPWRVAAIQQDSSEYEEAVSGLDSDEDQEEDRDPHPRSLRVLGWGSDCDPEVDIYMGEEEFWERRGVLTQRDRNYEGDWEEEEEEEEEEEWESSSSPGMFCALREHFPLLRSGVQRTRASWGSEPELTHLREDVAPDNPVVNLSPEPRDYPPSCLSCTDSSQMSDQDSDRWSDDLSSGVFSSYNSQNDGHMEWMLSANQPSSHCFEGVDIWIEDVHGACLRIRERRRVNVGHVAIGISDQISVKAFTLETLDRKLVSFQQEVQESGLWLRCVPAPDRCPRWYWRINDGKLDLRGAL</sequence>
<evidence type="ECO:0000313" key="8">
    <source>
        <dbReference type="Proteomes" id="UP000694546"/>
    </source>
</evidence>
<evidence type="ECO:0000313" key="7">
    <source>
        <dbReference type="Ensembl" id="ENSGMOP00000042562.1"/>
    </source>
</evidence>
<keyword evidence="2" id="KW-0547">Nucleotide-binding</keyword>
<dbReference type="Ensembl" id="ENSGMOT00000040769.1">
    <property type="protein sequence ID" value="ENSGMOP00000042562.1"/>
    <property type="gene ID" value="ENSGMOG00000022944.1"/>
</dbReference>